<name>A0A087CG28_9BIFI</name>
<accession>A0A087CG28</accession>
<dbReference type="NCBIfam" id="TIGR01509">
    <property type="entry name" value="HAD-SF-IA-v3"/>
    <property type="match status" value="1"/>
</dbReference>
<reference evidence="1 2" key="1">
    <citation type="submission" date="2014-03" db="EMBL/GenBank/DDBJ databases">
        <title>Genomics of Bifidobacteria.</title>
        <authorList>
            <person name="Ventura M."/>
            <person name="Milani C."/>
            <person name="Lugli G.A."/>
        </authorList>
    </citation>
    <scope>NUCLEOTIDE SEQUENCE [LARGE SCALE GENOMIC DNA]</scope>
    <source>
        <strain evidence="1 2">LMG 21775</strain>
    </source>
</reference>
<dbReference type="Proteomes" id="UP000029050">
    <property type="component" value="Unassembled WGS sequence"/>
</dbReference>
<evidence type="ECO:0000313" key="1">
    <source>
        <dbReference type="EMBL" id="KFI82228.1"/>
    </source>
</evidence>
<sequence length="204" mass="23464">MMGGMRDVIFDFCGVLLDWRPRLTLEGQYPQGVIDMFFDDNDPRGFDYYDRKSDEGWTQERILEEYEQSHGPAVAWVFRTYFEHFRKSLYGMIPGMPELLTELDARHIRLWGLTNFTTEYVDEVYGRFPEFSLLRDVVVSSQEHLVKPDPRIFELAAERFGVAVESCVFVDDTLANAEAADEVGMQGIHFTGADDLRARLLGAG</sequence>
<proteinExistence type="predicted"/>
<dbReference type="InterPro" id="IPR036412">
    <property type="entry name" value="HAD-like_sf"/>
</dbReference>
<evidence type="ECO:0000313" key="2">
    <source>
        <dbReference type="Proteomes" id="UP000029050"/>
    </source>
</evidence>
<dbReference type="SFLD" id="SFLDS00003">
    <property type="entry name" value="Haloacid_Dehalogenase"/>
    <property type="match status" value="1"/>
</dbReference>
<dbReference type="PANTHER" id="PTHR43611">
    <property type="entry name" value="ALPHA-D-GLUCOSE 1-PHOSPHATE PHOSPHATASE"/>
    <property type="match status" value="1"/>
</dbReference>
<dbReference type="OrthoDB" id="9797415at2"/>
<dbReference type="AlphaFoldDB" id="A0A087CG28"/>
<dbReference type="SFLD" id="SFLDG01129">
    <property type="entry name" value="C1.5:_HAD__Beta-PGM__Phosphata"/>
    <property type="match status" value="1"/>
</dbReference>
<protein>
    <submittedName>
        <fullName evidence="1">Putative alpha beta hydrolase</fullName>
    </submittedName>
</protein>
<dbReference type="PANTHER" id="PTHR43611:SF3">
    <property type="entry name" value="FLAVIN MONONUCLEOTIDE HYDROLASE 1, CHLOROPLATIC"/>
    <property type="match status" value="1"/>
</dbReference>
<dbReference type="CDD" id="cd02603">
    <property type="entry name" value="HAD_sEH-N_like"/>
    <property type="match status" value="1"/>
</dbReference>
<dbReference type="GO" id="GO:0016787">
    <property type="term" value="F:hydrolase activity"/>
    <property type="evidence" value="ECO:0007669"/>
    <property type="project" value="UniProtKB-KW"/>
</dbReference>
<dbReference type="Pfam" id="PF00702">
    <property type="entry name" value="Hydrolase"/>
    <property type="match status" value="1"/>
</dbReference>
<dbReference type="EMBL" id="JGZI01000009">
    <property type="protein sequence ID" value="KFI82228.1"/>
    <property type="molecule type" value="Genomic_DNA"/>
</dbReference>
<dbReference type="PRINTS" id="PR00413">
    <property type="entry name" value="HADHALOGNASE"/>
</dbReference>
<comment type="caution">
    <text evidence="1">The sequence shown here is derived from an EMBL/GenBank/DDBJ whole genome shotgun (WGS) entry which is preliminary data.</text>
</comment>
<gene>
    <name evidence="1" type="ORF">BPSY_1077</name>
</gene>
<keyword evidence="2" id="KW-1185">Reference proteome</keyword>
<dbReference type="eggNOG" id="COG1011">
    <property type="taxonomic scope" value="Bacteria"/>
</dbReference>
<dbReference type="InterPro" id="IPR023214">
    <property type="entry name" value="HAD_sf"/>
</dbReference>
<dbReference type="SUPFAM" id="SSF56784">
    <property type="entry name" value="HAD-like"/>
    <property type="match status" value="1"/>
</dbReference>
<dbReference type="RefSeq" id="WP_033494816.1">
    <property type="nucleotide sequence ID" value="NZ_JGZI01000009.1"/>
</dbReference>
<dbReference type="Gene3D" id="3.40.50.1000">
    <property type="entry name" value="HAD superfamily/HAD-like"/>
    <property type="match status" value="1"/>
</dbReference>
<keyword evidence="1" id="KW-0378">Hydrolase</keyword>
<organism evidence="1 2">
    <name type="scientific">Bifidobacterium psychraerophilum</name>
    <dbReference type="NCBI Taxonomy" id="218140"/>
    <lineage>
        <taxon>Bacteria</taxon>
        <taxon>Bacillati</taxon>
        <taxon>Actinomycetota</taxon>
        <taxon>Actinomycetes</taxon>
        <taxon>Bifidobacteriales</taxon>
        <taxon>Bifidobacteriaceae</taxon>
        <taxon>Bifidobacterium</taxon>
    </lineage>
</organism>
<dbReference type="InterPro" id="IPR006439">
    <property type="entry name" value="HAD-SF_hydro_IA"/>
</dbReference>
<dbReference type="STRING" id="218140.BPSY_1077"/>